<dbReference type="FunFam" id="2.60.40.1940:FF:000001">
    <property type="entry name" value="Complement component C3"/>
    <property type="match status" value="1"/>
</dbReference>
<dbReference type="Proteomes" id="UP000314294">
    <property type="component" value="Unassembled WGS sequence"/>
</dbReference>
<name>A0A4Z2GJF1_9TELE</name>
<dbReference type="SMART" id="SM01359">
    <property type="entry name" value="A2M_N_2"/>
    <property type="match status" value="1"/>
</dbReference>
<dbReference type="Gene3D" id="2.60.40.1940">
    <property type="match status" value="1"/>
</dbReference>
<evidence type="ECO:0000256" key="3">
    <source>
        <dbReference type="ARBA" id="ARBA00023157"/>
    </source>
</evidence>
<dbReference type="EMBL" id="SRLO01000529">
    <property type="protein sequence ID" value="TNN53013.1"/>
    <property type="molecule type" value="Genomic_DNA"/>
</dbReference>
<gene>
    <name evidence="6" type="primary">c3_2</name>
    <name evidence="6" type="ORF">EYF80_036764</name>
</gene>
<dbReference type="Gene3D" id="2.60.40.1930">
    <property type="match status" value="2"/>
</dbReference>
<feature type="signal peptide" evidence="4">
    <location>
        <begin position="1"/>
        <end position="20"/>
    </location>
</feature>
<proteinExistence type="predicted"/>
<evidence type="ECO:0000259" key="5">
    <source>
        <dbReference type="SMART" id="SM01359"/>
    </source>
</evidence>
<keyword evidence="7" id="KW-1185">Reference proteome</keyword>
<dbReference type="Gene3D" id="2.60.40.10">
    <property type="entry name" value="Immunoglobulins"/>
    <property type="match status" value="1"/>
</dbReference>
<dbReference type="GO" id="GO:0005576">
    <property type="term" value="C:extracellular region"/>
    <property type="evidence" value="ECO:0007669"/>
    <property type="project" value="UniProtKB-SubCell"/>
</dbReference>
<dbReference type="InterPro" id="IPR011625">
    <property type="entry name" value="A2M_N_BRD"/>
</dbReference>
<dbReference type="AlphaFoldDB" id="A0A4Z2GJF1"/>
<evidence type="ECO:0000313" key="7">
    <source>
        <dbReference type="Proteomes" id="UP000314294"/>
    </source>
</evidence>
<comment type="caution">
    <text evidence="6">The sequence shown here is derived from an EMBL/GenBank/DDBJ whole genome shotgun (WGS) entry which is preliminary data.</text>
</comment>
<keyword evidence="2" id="KW-0964">Secreted</keyword>
<reference evidence="6 7" key="1">
    <citation type="submission" date="2019-03" db="EMBL/GenBank/DDBJ databases">
        <title>First draft genome of Liparis tanakae, snailfish: a comprehensive survey of snailfish specific genes.</title>
        <authorList>
            <person name="Kim W."/>
            <person name="Song I."/>
            <person name="Jeong J.-H."/>
            <person name="Kim D."/>
            <person name="Kim S."/>
            <person name="Ryu S."/>
            <person name="Song J.Y."/>
            <person name="Lee S.K."/>
        </authorList>
    </citation>
    <scope>NUCLEOTIDE SEQUENCE [LARGE SCALE GENOMIC DNA]</scope>
    <source>
        <tissue evidence="6">Muscle</tissue>
    </source>
</reference>
<dbReference type="Pfam" id="PF17791">
    <property type="entry name" value="MG3"/>
    <property type="match status" value="1"/>
</dbReference>
<dbReference type="InterPro" id="IPR040839">
    <property type="entry name" value="MG4"/>
</dbReference>
<evidence type="ECO:0000256" key="1">
    <source>
        <dbReference type="ARBA" id="ARBA00004613"/>
    </source>
</evidence>
<feature type="chain" id="PRO_5021483942" evidence="4">
    <location>
        <begin position="21"/>
        <end position="531"/>
    </location>
</feature>
<feature type="domain" description="Alpha-2-macroglobulin bait region" evidence="5">
    <location>
        <begin position="366"/>
        <end position="506"/>
    </location>
</feature>
<dbReference type="Pfam" id="PF17790">
    <property type="entry name" value="MG1"/>
    <property type="match status" value="1"/>
</dbReference>
<sequence>MSRTLLWLLASVALTSLADGAPMALMSAPNILRVDAVENIFVECQDCNGDDIIVRISVMNHPSKKTLLAATSVTLNAENNFQQLGQITIPGADFIKDANVKQHVHLQAQFPDQLLEQIILVSFQSGYIFIQTDKTLYTPNSKVLYRMFGVTPAMEPVERNLADAFISIDIEVLYPFGKEVDGNAYVVFGVMENGQNKSIPSSLQKVQIKAGSGEATLTKEHILNTFPNIEELVGTSIFVAVSVLTDSGSEMVEAELRNIQIVSSPYTITFKRTPTYFKPGIPFDVGVEVLNPDKSPAKDVTVVMDPGKEQGITAANGMTRFTINTYAKDPHVTITARTNNSDFSRERQASVTMVAFPYTTKSNNYIHIGVDTAELKIGNDMNIDLNLKRKETHETDVTYLILSRGQLVRNGRYRIKDQVVISLMDPITKDMLPSFRIVAYYHTTSNEVVSDSVWVDVKDSCMGSLKLEPIRTRTSYEPRRTFGLRVTGDPGAMVGLVAVDKGVLNNKHRGGPSSPSLIVRSKAIFRIAQNA</sequence>
<dbReference type="InterPro" id="IPR050473">
    <property type="entry name" value="A2M/Complement_sys"/>
</dbReference>
<dbReference type="Pfam" id="PF17789">
    <property type="entry name" value="MG4"/>
    <property type="match status" value="1"/>
</dbReference>
<evidence type="ECO:0000256" key="2">
    <source>
        <dbReference type="ARBA" id="ARBA00022525"/>
    </source>
</evidence>
<dbReference type="Pfam" id="PF07703">
    <property type="entry name" value="A2M_BRD"/>
    <property type="match status" value="1"/>
</dbReference>
<dbReference type="InterPro" id="IPR041555">
    <property type="entry name" value="MG3"/>
</dbReference>
<dbReference type="Gene3D" id="6.20.50.160">
    <property type="match status" value="1"/>
</dbReference>
<keyword evidence="4" id="KW-0732">Signal</keyword>
<keyword evidence="3" id="KW-1015">Disulfide bond</keyword>
<dbReference type="InterPro" id="IPR041425">
    <property type="entry name" value="C3/4/5_MG1"/>
</dbReference>
<dbReference type="InterPro" id="IPR013783">
    <property type="entry name" value="Ig-like_fold"/>
</dbReference>
<dbReference type="OrthoDB" id="6359008at2759"/>
<organism evidence="6 7">
    <name type="scientific">Liparis tanakae</name>
    <name type="common">Tanaka's snailfish</name>
    <dbReference type="NCBI Taxonomy" id="230148"/>
    <lineage>
        <taxon>Eukaryota</taxon>
        <taxon>Metazoa</taxon>
        <taxon>Chordata</taxon>
        <taxon>Craniata</taxon>
        <taxon>Vertebrata</taxon>
        <taxon>Euteleostomi</taxon>
        <taxon>Actinopterygii</taxon>
        <taxon>Neopterygii</taxon>
        <taxon>Teleostei</taxon>
        <taxon>Neoteleostei</taxon>
        <taxon>Acanthomorphata</taxon>
        <taxon>Eupercaria</taxon>
        <taxon>Perciformes</taxon>
        <taxon>Cottioidei</taxon>
        <taxon>Cottales</taxon>
        <taxon>Liparidae</taxon>
        <taxon>Liparis</taxon>
    </lineage>
</organism>
<dbReference type="PANTHER" id="PTHR11412">
    <property type="entry name" value="MACROGLOBULIN / COMPLEMENT"/>
    <property type="match status" value="1"/>
</dbReference>
<protein>
    <submittedName>
        <fullName evidence="6">Complement C3</fullName>
    </submittedName>
</protein>
<comment type="subcellular location">
    <subcellularLocation>
        <location evidence="1">Secreted</location>
    </subcellularLocation>
</comment>
<accession>A0A4Z2GJF1</accession>
<evidence type="ECO:0000256" key="4">
    <source>
        <dbReference type="SAM" id="SignalP"/>
    </source>
</evidence>
<dbReference type="PANTHER" id="PTHR11412:SF81">
    <property type="entry name" value="COMPLEMENT C3"/>
    <property type="match status" value="1"/>
</dbReference>
<evidence type="ECO:0000313" key="6">
    <source>
        <dbReference type="EMBL" id="TNN53013.1"/>
    </source>
</evidence>